<dbReference type="AlphaFoldDB" id="A0A0M8P215"/>
<evidence type="ECO:0000313" key="2">
    <source>
        <dbReference type="Proteomes" id="UP000037696"/>
    </source>
</evidence>
<keyword evidence="2" id="KW-1185">Reference proteome</keyword>
<gene>
    <name evidence="1" type="ORF">ACN38_g5589</name>
</gene>
<dbReference type="EMBL" id="LHQQ01000079">
    <property type="protein sequence ID" value="KOS43538.1"/>
    <property type="molecule type" value="Genomic_DNA"/>
</dbReference>
<protein>
    <submittedName>
        <fullName evidence="1">Uncharacterized protein</fullName>
    </submittedName>
</protein>
<dbReference type="Proteomes" id="UP000037696">
    <property type="component" value="Unassembled WGS sequence"/>
</dbReference>
<name>A0A0M8P215_9EURO</name>
<evidence type="ECO:0000313" key="1">
    <source>
        <dbReference type="EMBL" id="KOS43538.1"/>
    </source>
</evidence>
<proteinExistence type="predicted"/>
<dbReference type="OrthoDB" id="4330284at2759"/>
<comment type="caution">
    <text evidence="1">The sequence shown here is derived from an EMBL/GenBank/DDBJ whole genome shotgun (WGS) entry which is preliminary data.</text>
</comment>
<accession>A0A0M8P215</accession>
<organism evidence="1 2">
    <name type="scientific">Penicillium nordicum</name>
    <dbReference type="NCBI Taxonomy" id="229535"/>
    <lineage>
        <taxon>Eukaryota</taxon>
        <taxon>Fungi</taxon>
        <taxon>Dikarya</taxon>
        <taxon>Ascomycota</taxon>
        <taxon>Pezizomycotina</taxon>
        <taxon>Eurotiomycetes</taxon>
        <taxon>Eurotiomycetidae</taxon>
        <taxon>Eurotiales</taxon>
        <taxon>Aspergillaceae</taxon>
        <taxon>Penicillium</taxon>
    </lineage>
</organism>
<dbReference type="STRING" id="229535.A0A0M8P215"/>
<reference evidence="1 2" key="1">
    <citation type="submission" date="2015-08" db="EMBL/GenBank/DDBJ databases">
        <title>Genome sequencing of Penicillium nordicum.</title>
        <authorList>
            <person name="Nguyen H.D."/>
            <person name="Seifert K.A."/>
        </authorList>
    </citation>
    <scope>NUCLEOTIDE SEQUENCE [LARGE SCALE GENOMIC DNA]</scope>
    <source>
        <strain evidence="1 2">DAOMC 185683</strain>
    </source>
</reference>
<sequence length="128" mass="13814">MTVTIAAIARAWALRWLGPRTPPSPPSPAPECSGIVVVADIPPVPPIRIPPGPPFYPPDAFPVPIVRSRGSLDVLESISDSTSSSLRHRLQRSDPLRAITIGHSADCGCQVCANRRYNLMNPMERGEV</sequence>